<sequence>MSETSGPEEDLRGIETPEEDAAEQLADAAGEDEGPEWPQQIPFDADEADVAENARQVRLDEDDYR</sequence>
<feature type="region of interest" description="Disordered" evidence="1">
    <location>
        <begin position="1"/>
        <end position="65"/>
    </location>
</feature>
<evidence type="ECO:0000256" key="1">
    <source>
        <dbReference type="SAM" id="MobiDB-lite"/>
    </source>
</evidence>
<evidence type="ECO:0000313" key="2">
    <source>
        <dbReference type="EMBL" id="MBO2455120.1"/>
    </source>
</evidence>
<comment type="caution">
    <text evidence="2">The sequence shown here is derived from an EMBL/GenBank/DDBJ whole genome shotgun (WGS) entry which is preliminary data.</text>
</comment>
<name>A0A939PMP9_9ACTN</name>
<proteinExistence type="predicted"/>
<gene>
    <name evidence="2" type="ORF">J4573_49100</name>
</gene>
<dbReference type="EMBL" id="JAGEOJ010000032">
    <property type="protein sequence ID" value="MBO2455120.1"/>
    <property type="molecule type" value="Genomic_DNA"/>
</dbReference>
<keyword evidence="3" id="KW-1185">Reference proteome</keyword>
<reference evidence="2" key="1">
    <citation type="submission" date="2021-03" db="EMBL/GenBank/DDBJ databases">
        <authorList>
            <person name="Kanchanasin P."/>
            <person name="Saeng-In P."/>
            <person name="Phongsopitanun W."/>
            <person name="Yuki M."/>
            <person name="Kudo T."/>
            <person name="Ohkuma M."/>
            <person name="Tanasupawat S."/>
        </authorList>
    </citation>
    <scope>NUCLEOTIDE SEQUENCE</scope>
    <source>
        <strain evidence="2">GKU 128</strain>
    </source>
</reference>
<protein>
    <submittedName>
        <fullName evidence="2">Uncharacterized protein</fullName>
    </submittedName>
</protein>
<dbReference type="Proteomes" id="UP000669179">
    <property type="component" value="Unassembled WGS sequence"/>
</dbReference>
<organism evidence="2 3">
    <name type="scientific">Actinomadura barringtoniae</name>
    <dbReference type="NCBI Taxonomy" id="1427535"/>
    <lineage>
        <taxon>Bacteria</taxon>
        <taxon>Bacillati</taxon>
        <taxon>Actinomycetota</taxon>
        <taxon>Actinomycetes</taxon>
        <taxon>Streptosporangiales</taxon>
        <taxon>Thermomonosporaceae</taxon>
        <taxon>Actinomadura</taxon>
    </lineage>
</organism>
<dbReference type="RefSeq" id="WP_208263345.1">
    <property type="nucleotide sequence ID" value="NZ_JAGEOJ010000032.1"/>
</dbReference>
<feature type="compositionally biased region" description="Basic and acidic residues" evidence="1">
    <location>
        <begin position="55"/>
        <end position="65"/>
    </location>
</feature>
<evidence type="ECO:0000313" key="3">
    <source>
        <dbReference type="Proteomes" id="UP000669179"/>
    </source>
</evidence>
<dbReference type="AlphaFoldDB" id="A0A939PMP9"/>
<accession>A0A939PMP9</accession>